<gene>
    <name evidence="2" type="ORF">BpHYR1_031532</name>
</gene>
<dbReference type="Pfam" id="PF13385">
    <property type="entry name" value="Laminin_G_3"/>
    <property type="match status" value="1"/>
</dbReference>
<keyword evidence="3" id="KW-1185">Reference proteome</keyword>
<dbReference type="EMBL" id="REGN01008406">
    <property type="protein sequence ID" value="RNA03642.1"/>
    <property type="molecule type" value="Genomic_DNA"/>
</dbReference>
<sequence>MKYSKNIFCLVIFLRTCLGSNIFERRNVQIKQPFTENILLRKLKILNRLICFTQCIECNQCHYVLFNSSICHFSSSFIFEKINSKKINLINYWPIENGETKDLVASKDLYESVNVTFTQDRFGNNNSALSFHYGYIRAPKGIYFQNEFTVLAWIKLKEYVLWQKFFDFGNGKAISNVVVSLSNDYSNRNSFHIFNLTEYRISTINELVLDEWVHLGFVLENGKMSIFKNGSRDAFIDTGEQYPVDIVDREHCYFGKSNWDNSNAVFDCDDIKFFDRALTETEIQNENIYGNH</sequence>
<dbReference type="InterPro" id="IPR013320">
    <property type="entry name" value="ConA-like_dom_sf"/>
</dbReference>
<protein>
    <submittedName>
        <fullName evidence="2">Glycoside hydrolase</fullName>
    </submittedName>
</protein>
<accession>A0A3M7PWS0</accession>
<comment type="caution">
    <text evidence="2">The sequence shown here is derived from an EMBL/GenBank/DDBJ whole genome shotgun (WGS) entry which is preliminary data.</text>
</comment>
<dbReference type="AlphaFoldDB" id="A0A3M7PWS0"/>
<name>A0A3M7PWS0_BRAPC</name>
<evidence type="ECO:0000313" key="3">
    <source>
        <dbReference type="Proteomes" id="UP000276133"/>
    </source>
</evidence>
<organism evidence="2 3">
    <name type="scientific">Brachionus plicatilis</name>
    <name type="common">Marine rotifer</name>
    <name type="synonym">Brachionus muelleri</name>
    <dbReference type="NCBI Taxonomy" id="10195"/>
    <lineage>
        <taxon>Eukaryota</taxon>
        <taxon>Metazoa</taxon>
        <taxon>Spiralia</taxon>
        <taxon>Gnathifera</taxon>
        <taxon>Rotifera</taxon>
        <taxon>Eurotatoria</taxon>
        <taxon>Monogononta</taxon>
        <taxon>Pseudotrocha</taxon>
        <taxon>Ploima</taxon>
        <taxon>Brachionidae</taxon>
        <taxon>Brachionus</taxon>
    </lineage>
</organism>
<reference evidence="2 3" key="1">
    <citation type="journal article" date="2018" name="Sci. Rep.">
        <title>Genomic signatures of local adaptation to the degree of environmental predictability in rotifers.</title>
        <authorList>
            <person name="Franch-Gras L."/>
            <person name="Hahn C."/>
            <person name="Garcia-Roger E.M."/>
            <person name="Carmona M.J."/>
            <person name="Serra M."/>
            <person name="Gomez A."/>
        </authorList>
    </citation>
    <scope>NUCLEOTIDE SEQUENCE [LARGE SCALE GENOMIC DNA]</scope>
    <source>
        <strain evidence="2">HYR1</strain>
    </source>
</reference>
<keyword evidence="1" id="KW-0732">Signal</keyword>
<evidence type="ECO:0000313" key="2">
    <source>
        <dbReference type="EMBL" id="RNA03642.1"/>
    </source>
</evidence>
<dbReference type="GO" id="GO:0016787">
    <property type="term" value="F:hydrolase activity"/>
    <property type="evidence" value="ECO:0007669"/>
    <property type="project" value="UniProtKB-KW"/>
</dbReference>
<feature type="signal peptide" evidence="1">
    <location>
        <begin position="1"/>
        <end position="19"/>
    </location>
</feature>
<dbReference type="SUPFAM" id="SSF49899">
    <property type="entry name" value="Concanavalin A-like lectins/glucanases"/>
    <property type="match status" value="1"/>
</dbReference>
<proteinExistence type="predicted"/>
<feature type="chain" id="PRO_5018179649" evidence="1">
    <location>
        <begin position="20"/>
        <end position="292"/>
    </location>
</feature>
<evidence type="ECO:0000256" key="1">
    <source>
        <dbReference type="SAM" id="SignalP"/>
    </source>
</evidence>
<dbReference type="Gene3D" id="2.60.120.200">
    <property type="match status" value="1"/>
</dbReference>
<dbReference type="Proteomes" id="UP000276133">
    <property type="component" value="Unassembled WGS sequence"/>
</dbReference>
<keyword evidence="2" id="KW-0378">Hydrolase</keyword>